<dbReference type="PANTHER" id="PTHR34131:SF3">
    <property type="entry name" value="(RAP ANNOTATION RELEASE2) GALACTOSE-BINDING LIKE DOMAIN CONTAINING PROTEIN"/>
    <property type="match status" value="1"/>
</dbReference>
<accession>A0A699YSH7</accession>
<protein>
    <submittedName>
        <fullName evidence="1">Uncharacterized protein</fullName>
    </submittedName>
</protein>
<dbReference type="PANTHER" id="PTHR34131">
    <property type="entry name" value="(RAP ANNOTATION RELEASE2) GALACTOSE-BINDING LIKE DOMAIN CONTAINING PROTEIN"/>
    <property type="match status" value="1"/>
</dbReference>
<sequence length="238" mass="24934">MPASGCSLEELQNNGSPSSRITIQGQDCVLHGSSHVEQFSLNDRFNLDVNISFQSEQAANSQTARLTTDGRIGIQIDIPPPFSMMPKPVLEGAGNTALQSTLGLLLGAVVKSMTSDYPKWAQTASQGQGQHPKQIGCASDLPALPPTPKISVETAIVAQQQQVHCSKQPGSTIGPWVGPSCVSIVFTAGSEDALAHVAIGHEGVDCAIANMHIIRCVKNMSVSGEFAVNYQNGKGAGT</sequence>
<proteinExistence type="predicted"/>
<comment type="caution">
    <text evidence="1">The sequence shown here is derived from an EMBL/GenBank/DDBJ whole genome shotgun (WGS) entry which is preliminary data.</text>
</comment>
<evidence type="ECO:0000313" key="1">
    <source>
        <dbReference type="EMBL" id="GFH10698.1"/>
    </source>
</evidence>
<keyword evidence="2" id="KW-1185">Reference proteome</keyword>
<dbReference type="InterPro" id="IPR018971">
    <property type="entry name" value="DUF1997"/>
</dbReference>
<gene>
    <name evidence="1" type="ORF">HaLaN_06057</name>
</gene>
<dbReference type="Proteomes" id="UP000485058">
    <property type="component" value="Unassembled WGS sequence"/>
</dbReference>
<dbReference type="AlphaFoldDB" id="A0A699YSH7"/>
<reference evidence="1 2" key="1">
    <citation type="submission" date="2020-02" db="EMBL/GenBank/DDBJ databases">
        <title>Draft genome sequence of Haematococcus lacustris strain NIES-144.</title>
        <authorList>
            <person name="Morimoto D."/>
            <person name="Nakagawa S."/>
            <person name="Yoshida T."/>
            <person name="Sawayama S."/>
        </authorList>
    </citation>
    <scope>NUCLEOTIDE SEQUENCE [LARGE SCALE GENOMIC DNA]</scope>
    <source>
        <strain evidence="1 2">NIES-144</strain>
    </source>
</reference>
<evidence type="ECO:0000313" key="2">
    <source>
        <dbReference type="Proteomes" id="UP000485058"/>
    </source>
</evidence>
<name>A0A699YSH7_HAELA</name>
<dbReference type="Pfam" id="PF09366">
    <property type="entry name" value="DUF1997"/>
    <property type="match status" value="1"/>
</dbReference>
<organism evidence="1 2">
    <name type="scientific">Haematococcus lacustris</name>
    <name type="common">Green alga</name>
    <name type="synonym">Haematococcus pluvialis</name>
    <dbReference type="NCBI Taxonomy" id="44745"/>
    <lineage>
        <taxon>Eukaryota</taxon>
        <taxon>Viridiplantae</taxon>
        <taxon>Chlorophyta</taxon>
        <taxon>core chlorophytes</taxon>
        <taxon>Chlorophyceae</taxon>
        <taxon>CS clade</taxon>
        <taxon>Chlamydomonadales</taxon>
        <taxon>Haematococcaceae</taxon>
        <taxon>Haematococcus</taxon>
    </lineage>
</organism>
<dbReference type="EMBL" id="BLLF01000338">
    <property type="protein sequence ID" value="GFH10698.1"/>
    <property type="molecule type" value="Genomic_DNA"/>
</dbReference>